<dbReference type="STRING" id="1391654.AKJ09_04353"/>
<name>A0A0K1PX27_9BACT</name>
<dbReference type="OrthoDB" id="5244639at2"/>
<evidence type="ECO:0000256" key="1">
    <source>
        <dbReference type="ARBA" id="ARBA00022737"/>
    </source>
</evidence>
<keyword evidence="4" id="KW-0540">Nuclease</keyword>
<evidence type="ECO:0000313" key="5">
    <source>
        <dbReference type="Proteomes" id="UP000064967"/>
    </source>
</evidence>
<keyword evidence="1" id="KW-0677">Repeat</keyword>
<dbReference type="KEGG" id="llu:AKJ09_04353"/>
<dbReference type="InterPro" id="IPR051012">
    <property type="entry name" value="CellSynth/LPSAsmb/PSIAsmb"/>
</dbReference>
<dbReference type="Proteomes" id="UP000064967">
    <property type="component" value="Chromosome"/>
</dbReference>
<keyword evidence="4" id="KW-0269">Exonuclease</keyword>
<dbReference type="Gene3D" id="1.25.40.10">
    <property type="entry name" value="Tetratricopeptide repeat domain"/>
    <property type="match status" value="18"/>
</dbReference>
<dbReference type="Pfam" id="PF13174">
    <property type="entry name" value="TPR_6"/>
    <property type="match status" value="1"/>
</dbReference>
<dbReference type="Pfam" id="PF14559">
    <property type="entry name" value="TPR_19"/>
    <property type="match status" value="1"/>
</dbReference>
<dbReference type="EMBL" id="CP012333">
    <property type="protein sequence ID" value="AKU97689.1"/>
    <property type="molecule type" value="Genomic_DNA"/>
</dbReference>
<dbReference type="PANTHER" id="PTHR45586:SF1">
    <property type="entry name" value="LIPOPOLYSACCHARIDE ASSEMBLY PROTEIN B"/>
    <property type="match status" value="1"/>
</dbReference>
<organism evidence="4 5">
    <name type="scientific">Labilithrix luteola</name>
    <dbReference type="NCBI Taxonomy" id="1391654"/>
    <lineage>
        <taxon>Bacteria</taxon>
        <taxon>Pseudomonadati</taxon>
        <taxon>Myxococcota</taxon>
        <taxon>Polyangia</taxon>
        <taxon>Polyangiales</taxon>
        <taxon>Labilitrichaceae</taxon>
        <taxon>Labilithrix</taxon>
    </lineage>
</organism>
<sequence length="4021" mass="442586">MGILSFDAKLENEEEILDALLAAVSKNQIDSEIWQELHNAAVRDERVSELAFAYESIAQGRKLRTLLPAIQAELYYRAATFFGDVLGDEFGATTYLEKALGVFPAHAGAFERIDAQLTRTEDHKKLADLSITAAAHRPKPEQVILLSRAAALYENAGLEDKAIETYQQLVRMEPGDEGFRNLLEARYVKANRFRDVARMLEQALSAEPPDPLDAASIRAKLIDVFANHLKEPERAMPHVEALLAVDPTHPEARRVATRLLESKGLAARAAGALAPGAVTTDERARLYAIELENTRGPKRRDVLRRIGILKQDELSDFHGAFEAFEQALGIDPADDELRTRYIALGSELKGPLEVARTFARVSTVAKDTGVRSRITAEMGELLLRGGDAKRARTTLAGVLAAQTSDPGAILVAARALASVYEGENDVKNLADVLARIGELGVDETERQRANERVAQLASESGDVERAIGAWRRLVETPARDRALAALEPLYETRCEWLDLSFVLEQRAKDLPDRSMARQLSFRAADVLSTKTKDIASASEAWRTMIETYGPARDVYAKWMPILEGQRQWSDLAVALINDARLAPSEERAPIQARLGTVYLTRMRDTDGAIDAFRRALEGDPQEKTSRTTLEKLLVTGEHRLAAAAVLEPLYRAENDEQNLVRILDIKSQLSESVTDRLAALEEAAQVAVATSRDKALDFVGRGLAEAVEHDQDVPGWLGRFDAFAGEADGKRRASILAKALGDRTIDSPLLLTLAKRVGEEHAAAGDVAAALAALRRALAYDPSSTELIGRVDELLREQGNPEERVALYRAALEQNPDAARRQKLLHSIGAVERHELANPDAAIFAYKRALKDDADDITAFHALVELYSETHEWDELCKILEDRLPRAASKEEARAVRAQLAEVASGHGQPERAASNAHALLEDSELGAFELDLVERVANTLGDMDLLRALLERRVRESADPKQQVECLARLATLAERAGDSARAIVRLRQAAEIARGVGDDAEAVALLDRLRGIEPRDADATNQLVELHERAESWSKLPDLVGMLLDLTADPSDKVLLLRRLARTHADHLGNVALGFQAIRSAFALTPSDEGVLAEAEALAVRAESTADFANAIDMALAEHSELSPSTSLDLALAKARTLAADPSNAGNAAAAFRAVLEKAEGEPHLGAAAGGLEALLRAMPNGPERTADIRWLHGFRIERAKPEEQARLVFAAAVAEETELADPKAALALYRRVLELEQDDLEALSAVSRLSLAEGDVEGALAALIARRSVSEGEARNALDVQIAAILADRPGRAREALDRVAGVLEIAPHDPAALELAAKLLRDPQVGGHAAEVLEKSLDAVEDPERRVDILRRLLDHGEPGVDARLGQYERLFDLLAELGRDEESFQVVLDAARELPRHASLWDRAENTARQLSSPDPLAQLYHDVLQTNLPREEAVELGQRAVAFYEEWFEDGIRVVGILERLLEIEPTDTWAFDRLKLIFDAQERWDDLFALYDRAARDADRERRIELLEEAAQIAKDFANHSKRAIGYLEQLLDLKPGNARFEAALERLYERHGCHRELITLLGTRVTALPFEEGQKERARIAGLWLSELGDASSAIIVIEDLLAHQVDGNDLGIDVTDLLERVLAAAPKTAEVRESILPPPDGGRRDSYMPMAGKRGLVRQRAAALLKERYGVPGREADLARVLEVELEAVRSVKERIRRHHQIATIYGQLGDDERALEHFVQLVLLEPEVPAHRTELAAIAARIGRYDRLAEVLVSAADDCADGTLKVELLMHAGVVSAEKIGDRPRAIELFFRVLSVNPIADDAVLSACRNIEPLLETEGRKAERLDILERLAILEEQSDIRSHVLGEAARLATSLEEDDRAIWAWEGRLETTPNDPEALDGLVALFEKASKWRNLIDVLDRRSRLEGNSEGERRGDRVRVARIQSERLDAIDEAIASWRGIEQDFGDSEESTRALAALYRTTRHWNDLAELLAKAAERTPNLVEKADVLRELGDVQREQLEALPEAIASYEAALGHDPRSEGARTGLRALLKRPEYRPDVVRVLLVAYYAADDWRLVLDLTEHRLNCAKGAAEQIAILMEAARISETRADDNEAAFALVRRALLLDPGDETTLGELFRLAEATRNFRSLADALRECIDNAASNEPWVPSLRFKMGQVLEDSLEELRAALDAFVMVAHDSPSDLEVARATIRVAGRTQRWDAAAKALVEATRALDALDPNIVSAVEDAAAQASGWDAITVSVAALVNEGSGLSSSLARDLEATVAVWHRDRRGDPDAAESAYTRALAHDATNADLLADLARLQRRAKGRPLVESLLRLSETTGGDLDLLSEAADVAVASVGDRALSKSILERLLRLAIERWTNGTPEGVLAGSTNSPESYVDRAARELVRIHGDEGDHERVVSLLVEASALPWSVDTSRSLRHEAAQIAADKLAASDRATGIYLGLIEEDPHDDRAVSLLIAIYESGNRHHELLALKRRLVETARNEFERLGLRLEIAALEDSLEDVSRAIVTLQANLAESRRHDETVKRLATLFTRESKHEELEALFASQARLAEEAREGMMAADLHAQAADVAENKLGDVGRAIKHLRSVVDLEPRPSALDALARLSTTTRDFESAADYLDRLRDLALDSERAGVTLRLADALTAAGRKADAQARLESEVSRDPEADHVRMRLAEIYRRDQAWLSLAELLTDGAAHAPDKATRLSRLREAAELHRTKNGDPERAIPLLEQASDLTPDDNAIKLALADALGAANRFEEARGILRLLIDAFGGRRPKERAPVHYHLARLDLATGDRARALVELDAATRIDPANPAILRTLAELARDDGQFDRAERSYRALLTVLRRQEEPTEDAPVTRSEVMFELSRIAKRQGEPDRAKEILESALELGMENVVEARRLEAALRASEDHASLARALEARLARAGHSNGSLDASKLATLLERIPDAANVYADLGRLYEEHLGRADDALEMRLATLQLDPASNDAHDAARRLAAVLGKTQAYEDRVRSLTDGALGPEVASELLMRLARIAETERQDDREAASYYERALAIRSDDVDALTALDRVYEKLGDYAGQARVLGMRVALDAERGGTSAPALYRLAQLRFRSGDVDAACDAFEQAFDAEPDADRAEELLRGAADVHPTSNRVIELYERITRADGRERSLVDALVRKWSLPNASSDSMREAVEIAQNLADVPLAESLLRRWLEGASEDRDGRVFALTLLAQINETSGRIRDAVLLKREAAELAEPDEARRLLFEVASLAAGTLDDLHLSAAIYEQLHEGEPEDKEAWSPLLDVYRRMGDYEKLSALVAEVAAFVDDMEERSRLRLERVRIAMAKLGLSDEDAANELREIVDEDSTAVEAAILLGSILERTGREDDLAELLAKQLDAAKDRGDSEAVGSLSRRLGQLLEKRDRQAARDVYYTALDWDPNAREVLVALERLHEQENEPEARAEIMERRLALETGDDAEALALELSEIRRQAGEAEAAVRALEIGFKAAPQSRTLRDRLEALYREQLEYEKLAELYVLDARGRADASSKAARLRDAARVYREELADPERAAGVLREAREVEPDDFELLGDLVEVLIASGELRSADEELSTALARITPEHPTHLGLVGKRATVRSRLGDGEGALADYEEALAHGLYDVRGPLAELLGKLALSAAGRGDAASWRGHRLRVAELRREMGDIEEARNVLTELLKADSKDRATLRAIAYVDELEERWDSASATYRRLVGLEEGEELVIAALKLAETCEKADRLSDARGGLERARAAAPDNVLLRQRLAWLYDRLGALKELAELTLEEARAAGDVAPRFEGLMRAGQLFLEQAQDPAQTAQIGVSLAIAPLEEAHALRPSDLDCAALLSDAYVGAGRIDDSNDLLTRTIATFKGRRARELSALYHRLARIAEFQGDRNTELAHLSTALDMDAQNGNVASELAYLAMELGNWEVAQRALRAVTMLKAPAPLPRALAYQHLGEIARAQGDPKRAMMLLKRAIDDDPNLHSARTLLDALHAEG</sequence>
<evidence type="ECO:0000256" key="3">
    <source>
        <dbReference type="PROSITE-ProRule" id="PRU00339"/>
    </source>
</evidence>
<protein>
    <submittedName>
        <fullName evidence="4">Exonuclease SbcC</fullName>
    </submittedName>
</protein>
<keyword evidence="4" id="KW-0378">Hydrolase</keyword>
<dbReference type="GO" id="GO:0004527">
    <property type="term" value="F:exonuclease activity"/>
    <property type="evidence" value="ECO:0007669"/>
    <property type="project" value="UniProtKB-KW"/>
</dbReference>
<feature type="repeat" description="TPR" evidence="3">
    <location>
        <begin position="143"/>
        <end position="176"/>
    </location>
</feature>
<proteinExistence type="predicted"/>
<evidence type="ECO:0000313" key="4">
    <source>
        <dbReference type="EMBL" id="AKU97689.1"/>
    </source>
</evidence>
<dbReference type="InterPro" id="IPR011990">
    <property type="entry name" value="TPR-like_helical_dom_sf"/>
</dbReference>
<feature type="repeat" description="TPR" evidence="3">
    <location>
        <begin position="3974"/>
        <end position="4007"/>
    </location>
</feature>
<dbReference type="InterPro" id="IPR019734">
    <property type="entry name" value="TPR_rpt"/>
</dbReference>
<keyword evidence="5" id="KW-1185">Reference proteome</keyword>
<evidence type="ECO:0000256" key="2">
    <source>
        <dbReference type="ARBA" id="ARBA00022803"/>
    </source>
</evidence>
<feature type="repeat" description="TPR" evidence="3">
    <location>
        <begin position="1705"/>
        <end position="1738"/>
    </location>
</feature>
<dbReference type="PROSITE" id="PS50005">
    <property type="entry name" value="TPR"/>
    <property type="match status" value="5"/>
</dbReference>
<dbReference type="SUPFAM" id="SSF48452">
    <property type="entry name" value="TPR-like"/>
    <property type="match status" value="12"/>
</dbReference>
<keyword evidence="2 3" id="KW-0802">TPR repeat</keyword>
<dbReference type="SMART" id="SM00028">
    <property type="entry name" value="TPR"/>
    <property type="match status" value="18"/>
</dbReference>
<dbReference type="RefSeq" id="WP_146648789.1">
    <property type="nucleotide sequence ID" value="NZ_CP012333.1"/>
</dbReference>
<feature type="repeat" description="TPR" evidence="3">
    <location>
        <begin position="3100"/>
        <end position="3133"/>
    </location>
</feature>
<dbReference type="PATRIC" id="fig|1391654.3.peg.4410"/>
<accession>A0A0K1PX27</accession>
<feature type="repeat" description="TPR" evidence="3">
    <location>
        <begin position="751"/>
        <end position="784"/>
    </location>
</feature>
<reference evidence="4 5" key="1">
    <citation type="submission" date="2015-08" db="EMBL/GenBank/DDBJ databases">
        <authorList>
            <person name="Babu N.S."/>
            <person name="Beckwith C.J."/>
            <person name="Beseler K.G."/>
            <person name="Brison A."/>
            <person name="Carone J.V."/>
            <person name="Caskin T.P."/>
            <person name="Diamond M."/>
            <person name="Durham M.E."/>
            <person name="Foxe J.M."/>
            <person name="Go M."/>
            <person name="Henderson B.A."/>
            <person name="Jones I.B."/>
            <person name="McGettigan J.A."/>
            <person name="Micheletti S.J."/>
            <person name="Nasrallah M.E."/>
            <person name="Ortiz D."/>
            <person name="Piller C.R."/>
            <person name="Privatt S.R."/>
            <person name="Schneider S.L."/>
            <person name="Sharp S."/>
            <person name="Smith T.C."/>
            <person name="Stanton J.D."/>
            <person name="Ullery H.E."/>
            <person name="Wilson R.J."/>
            <person name="Serrano M.G."/>
            <person name="Buck G."/>
            <person name="Lee V."/>
            <person name="Wang Y."/>
            <person name="Carvalho R."/>
            <person name="Voegtly L."/>
            <person name="Shi R."/>
            <person name="Duckworth R."/>
            <person name="Johnson A."/>
            <person name="Loviza R."/>
            <person name="Walstead R."/>
            <person name="Shah Z."/>
            <person name="Kiflezghi M."/>
            <person name="Wade K."/>
            <person name="Ball S.L."/>
            <person name="Bradley K.W."/>
            <person name="Asai D.J."/>
            <person name="Bowman C.A."/>
            <person name="Russell D.A."/>
            <person name="Pope W.H."/>
            <person name="Jacobs-Sera D."/>
            <person name="Hendrix R.W."/>
            <person name="Hatfull G.F."/>
        </authorList>
    </citation>
    <scope>NUCLEOTIDE SEQUENCE [LARGE SCALE GENOMIC DNA]</scope>
    <source>
        <strain evidence="4 5">DSM 27648</strain>
    </source>
</reference>
<gene>
    <name evidence="4" type="ORF">AKJ09_04353</name>
</gene>
<dbReference type="PANTHER" id="PTHR45586">
    <property type="entry name" value="TPR REPEAT-CONTAINING PROTEIN PA4667"/>
    <property type="match status" value="1"/>
</dbReference>